<dbReference type="Proteomes" id="UP001500731">
    <property type="component" value="Unassembled WGS sequence"/>
</dbReference>
<dbReference type="InterPro" id="IPR032466">
    <property type="entry name" value="Metal_Hydrolase"/>
</dbReference>
<dbReference type="PANTHER" id="PTHR43135">
    <property type="entry name" value="ALPHA-D-RIBOSE 1-METHYLPHOSPHONATE 5-TRIPHOSPHATE DIPHOSPHATASE"/>
    <property type="match status" value="1"/>
</dbReference>
<dbReference type="Gene3D" id="3.20.20.140">
    <property type="entry name" value="Metal-dependent hydrolases"/>
    <property type="match status" value="1"/>
</dbReference>
<dbReference type="RefSeq" id="WP_345185016.1">
    <property type="nucleotide sequence ID" value="NZ_BAABGP010000008.1"/>
</dbReference>
<dbReference type="CDD" id="cd01299">
    <property type="entry name" value="Met_dep_hydrolase_A"/>
    <property type="match status" value="1"/>
</dbReference>
<name>A0ABP8P7B2_9MICO</name>
<dbReference type="InterPro" id="IPR006680">
    <property type="entry name" value="Amidohydro-rel"/>
</dbReference>
<evidence type="ECO:0000313" key="2">
    <source>
        <dbReference type="EMBL" id="GAA4481599.1"/>
    </source>
</evidence>
<gene>
    <name evidence="2" type="ORF">GCM10023171_10210</name>
</gene>
<proteinExistence type="predicted"/>
<dbReference type="PANTHER" id="PTHR43135:SF3">
    <property type="entry name" value="ALPHA-D-RIBOSE 1-METHYLPHOSPHONATE 5-TRIPHOSPHATE DIPHOSPHATASE"/>
    <property type="match status" value="1"/>
</dbReference>
<keyword evidence="3" id="KW-1185">Reference proteome</keyword>
<dbReference type="SUPFAM" id="SSF51556">
    <property type="entry name" value="Metallo-dependent hydrolases"/>
    <property type="match status" value="1"/>
</dbReference>
<dbReference type="Pfam" id="PF01979">
    <property type="entry name" value="Amidohydro_1"/>
    <property type="match status" value="1"/>
</dbReference>
<feature type="domain" description="Amidohydrolase-related" evidence="1">
    <location>
        <begin position="49"/>
        <end position="390"/>
    </location>
</feature>
<dbReference type="SUPFAM" id="SSF51338">
    <property type="entry name" value="Composite domain of metallo-dependent hydrolases"/>
    <property type="match status" value="1"/>
</dbReference>
<dbReference type="InterPro" id="IPR011059">
    <property type="entry name" value="Metal-dep_hydrolase_composite"/>
</dbReference>
<dbReference type="InterPro" id="IPR057744">
    <property type="entry name" value="OTAase-like"/>
</dbReference>
<organism evidence="2 3">
    <name type="scientific">Microbacterium panaciterrae</name>
    <dbReference type="NCBI Taxonomy" id="985759"/>
    <lineage>
        <taxon>Bacteria</taxon>
        <taxon>Bacillati</taxon>
        <taxon>Actinomycetota</taxon>
        <taxon>Actinomycetes</taxon>
        <taxon>Micrococcales</taxon>
        <taxon>Microbacteriaceae</taxon>
        <taxon>Microbacterium</taxon>
    </lineage>
</organism>
<comment type="caution">
    <text evidence="2">The sequence shown here is derived from an EMBL/GenBank/DDBJ whole genome shotgun (WGS) entry which is preliminary data.</text>
</comment>
<sequence>MRTGSLSILGAAVWDGDRFTKRDLHIVEGTVSDRPAADTTTVNGRGRWLIPGLIDAHFHAYATSQDGLEDERGPLSYAAINGTRRLHAALQRGFTTVRDVAGGDIGLSRAIDADLFPSPRYLFTGPALSQTGGHGDPRSAHVDICFTHGHMCEIIDGVEPLRIAVRNRLRTGAHAIKVMASGGVFSLTDPIRVPQYSDEELQVVVAEATRRGSYVAAHAYSSEAVQHAISNGVRSIEHGNLIDAATAGRIADAGAYLVPTLAAYDAMDRRGAAIGLNATSLAKNAEVLSQGREAVRLALAAGVRVGFGTDLMGELEDDQLCGVRLQVEASGAAATLHAMTTVNAALIRDERAGHLGSGAYGDAVLLTADPIAEPAALWEQDARALVVRGGIAVAP</sequence>
<accession>A0ABP8P7B2</accession>
<dbReference type="Gene3D" id="2.30.40.10">
    <property type="entry name" value="Urease, subunit C, domain 1"/>
    <property type="match status" value="1"/>
</dbReference>
<evidence type="ECO:0000313" key="3">
    <source>
        <dbReference type="Proteomes" id="UP001500731"/>
    </source>
</evidence>
<evidence type="ECO:0000259" key="1">
    <source>
        <dbReference type="Pfam" id="PF01979"/>
    </source>
</evidence>
<dbReference type="EMBL" id="BAABGP010000008">
    <property type="protein sequence ID" value="GAA4481599.1"/>
    <property type="molecule type" value="Genomic_DNA"/>
</dbReference>
<reference evidence="3" key="1">
    <citation type="journal article" date="2019" name="Int. J. Syst. Evol. Microbiol.">
        <title>The Global Catalogue of Microorganisms (GCM) 10K type strain sequencing project: providing services to taxonomists for standard genome sequencing and annotation.</title>
        <authorList>
            <consortium name="The Broad Institute Genomics Platform"/>
            <consortium name="The Broad Institute Genome Sequencing Center for Infectious Disease"/>
            <person name="Wu L."/>
            <person name="Ma J."/>
        </authorList>
    </citation>
    <scope>NUCLEOTIDE SEQUENCE [LARGE SCALE GENOMIC DNA]</scope>
    <source>
        <strain evidence="3">JCM 17839</strain>
    </source>
</reference>
<protein>
    <submittedName>
        <fullName evidence="2">Amidohydrolase family protein</fullName>
    </submittedName>
</protein>
<dbReference type="InterPro" id="IPR051781">
    <property type="entry name" value="Metallo-dep_Hydrolase"/>
</dbReference>